<dbReference type="PROSITE" id="PS51063">
    <property type="entry name" value="HTH_CRP_2"/>
    <property type="match status" value="1"/>
</dbReference>
<dbReference type="Pfam" id="PF13545">
    <property type="entry name" value="HTH_Crp_2"/>
    <property type="match status" value="1"/>
</dbReference>
<gene>
    <name evidence="5" type="ORF">H5J25_01890</name>
</gene>
<evidence type="ECO:0000256" key="1">
    <source>
        <dbReference type="ARBA" id="ARBA00023015"/>
    </source>
</evidence>
<evidence type="ECO:0000256" key="2">
    <source>
        <dbReference type="ARBA" id="ARBA00023125"/>
    </source>
</evidence>
<dbReference type="GO" id="GO:0006355">
    <property type="term" value="P:regulation of DNA-templated transcription"/>
    <property type="evidence" value="ECO:0007669"/>
    <property type="project" value="InterPro"/>
</dbReference>
<dbReference type="CDD" id="cd00038">
    <property type="entry name" value="CAP_ED"/>
    <property type="match status" value="1"/>
</dbReference>
<organism evidence="5 6">
    <name type="scientific">Sphingomonas aliaeris</name>
    <dbReference type="NCBI Taxonomy" id="2759526"/>
    <lineage>
        <taxon>Bacteria</taxon>
        <taxon>Pseudomonadati</taxon>
        <taxon>Pseudomonadota</taxon>
        <taxon>Alphaproteobacteria</taxon>
        <taxon>Sphingomonadales</taxon>
        <taxon>Sphingomonadaceae</taxon>
        <taxon>Sphingomonas</taxon>
    </lineage>
</organism>
<keyword evidence="3" id="KW-0804">Transcription</keyword>
<reference evidence="6" key="1">
    <citation type="submission" date="2020-09" db="EMBL/GenBank/DDBJ databases">
        <title>Sphingomonas sp., a new species isolated from pork steak.</title>
        <authorList>
            <person name="Heidler von Heilborn D."/>
        </authorList>
    </citation>
    <scope>NUCLEOTIDE SEQUENCE [LARGE SCALE GENOMIC DNA]</scope>
</reference>
<evidence type="ECO:0000259" key="4">
    <source>
        <dbReference type="PROSITE" id="PS51063"/>
    </source>
</evidence>
<dbReference type="Proteomes" id="UP000595894">
    <property type="component" value="Chromosome"/>
</dbReference>
<dbReference type="SMART" id="SM00419">
    <property type="entry name" value="HTH_CRP"/>
    <property type="match status" value="1"/>
</dbReference>
<dbReference type="Pfam" id="PF00027">
    <property type="entry name" value="cNMP_binding"/>
    <property type="match status" value="1"/>
</dbReference>
<dbReference type="SUPFAM" id="SSF46785">
    <property type="entry name" value="Winged helix' DNA-binding domain"/>
    <property type="match status" value="1"/>
</dbReference>
<name>A0A974NVC1_9SPHN</name>
<dbReference type="AlphaFoldDB" id="A0A974NVC1"/>
<proteinExistence type="predicted"/>
<dbReference type="RefSeq" id="WP_202094179.1">
    <property type="nucleotide sequence ID" value="NZ_CP061035.1"/>
</dbReference>
<keyword evidence="2" id="KW-0238">DNA-binding</keyword>
<dbReference type="EMBL" id="CP061035">
    <property type="protein sequence ID" value="QQV77582.1"/>
    <property type="molecule type" value="Genomic_DNA"/>
</dbReference>
<evidence type="ECO:0000256" key="3">
    <source>
        <dbReference type="ARBA" id="ARBA00023163"/>
    </source>
</evidence>
<dbReference type="KEGG" id="sari:H5J25_01890"/>
<dbReference type="SUPFAM" id="SSF51206">
    <property type="entry name" value="cAMP-binding domain-like"/>
    <property type="match status" value="1"/>
</dbReference>
<dbReference type="GO" id="GO:0003677">
    <property type="term" value="F:DNA binding"/>
    <property type="evidence" value="ECO:0007669"/>
    <property type="project" value="UniProtKB-KW"/>
</dbReference>
<dbReference type="Gene3D" id="1.10.10.10">
    <property type="entry name" value="Winged helix-like DNA-binding domain superfamily/Winged helix DNA-binding domain"/>
    <property type="match status" value="1"/>
</dbReference>
<dbReference type="InterPro" id="IPR036388">
    <property type="entry name" value="WH-like_DNA-bd_sf"/>
</dbReference>
<keyword evidence="6" id="KW-1185">Reference proteome</keyword>
<evidence type="ECO:0000313" key="6">
    <source>
        <dbReference type="Proteomes" id="UP000595894"/>
    </source>
</evidence>
<accession>A0A974NVC1</accession>
<feature type="domain" description="HTH crp-type" evidence="4">
    <location>
        <begin position="137"/>
        <end position="211"/>
    </location>
</feature>
<dbReference type="InterPro" id="IPR012318">
    <property type="entry name" value="HTH_CRP"/>
</dbReference>
<dbReference type="Gene3D" id="2.60.120.10">
    <property type="entry name" value="Jelly Rolls"/>
    <property type="match status" value="1"/>
</dbReference>
<protein>
    <submittedName>
        <fullName evidence="5">Crp/Fnr family transcriptional regulator</fullName>
    </submittedName>
</protein>
<dbReference type="InterPro" id="IPR000595">
    <property type="entry name" value="cNMP-bd_dom"/>
</dbReference>
<sequence>MNRLAKLGDDDNYALACLQFLPETIRANRYLVREGDRVDRCCIVVEGYACRDKLVRKGERQIVSFHMRGDLLDLQHSLLPIADHNLTAITDVTVGWIAGETLLELAQKHPRIAQAFMKDSLIDASISREWVLNVGRRDAKTRVAHMICEFVTRRQNLGIASEAPVSLPFTQQQIGDATGLTAVHVNRMLRALREEGAFDHGDRFLKIADWQKLRAIGEFNPAYLHQAA</sequence>
<dbReference type="InterPro" id="IPR018490">
    <property type="entry name" value="cNMP-bd_dom_sf"/>
</dbReference>
<dbReference type="InterPro" id="IPR014710">
    <property type="entry name" value="RmlC-like_jellyroll"/>
</dbReference>
<evidence type="ECO:0000313" key="5">
    <source>
        <dbReference type="EMBL" id="QQV77582.1"/>
    </source>
</evidence>
<dbReference type="InterPro" id="IPR036390">
    <property type="entry name" value="WH_DNA-bd_sf"/>
</dbReference>
<keyword evidence="1" id="KW-0805">Transcription regulation</keyword>